<dbReference type="Proteomes" id="UP000465866">
    <property type="component" value="Chromosome"/>
</dbReference>
<name>A0A7I7L352_9MYCO</name>
<evidence type="ECO:0000313" key="5">
    <source>
        <dbReference type="Proteomes" id="UP000465866"/>
    </source>
</evidence>
<protein>
    <recommendedName>
        <fullName evidence="6">Fis family transcriptional regulator</fullName>
    </recommendedName>
</protein>
<reference evidence="4 5" key="1">
    <citation type="journal article" date="2019" name="Emerg. Microbes Infect.">
        <title>Comprehensive subspecies identification of 175 nontuberculous mycobacteria species based on 7547 genomic profiles.</title>
        <authorList>
            <person name="Matsumoto Y."/>
            <person name="Kinjo T."/>
            <person name="Motooka D."/>
            <person name="Nabeya D."/>
            <person name="Jung N."/>
            <person name="Uechi K."/>
            <person name="Horii T."/>
            <person name="Iida T."/>
            <person name="Fujita J."/>
            <person name="Nakamura S."/>
        </authorList>
    </citation>
    <scope>NUCLEOTIDE SEQUENCE [LARGE SCALE GENOMIC DNA]</scope>
    <source>
        <strain evidence="4 5">JCM 12404</strain>
    </source>
</reference>
<organism evidence="4 5">
    <name type="scientific">Mycobacterium cookii</name>
    <dbReference type="NCBI Taxonomy" id="1775"/>
    <lineage>
        <taxon>Bacteria</taxon>
        <taxon>Bacillati</taxon>
        <taxon>Actinomycetota</taxon>
        <taxon>Actinomycetes</taxon>
        <taxon>Mycobacteriales</taxon>
        <taxon>Mycobacteriaceae</taxon>
        <taxon>Mycobacterium</taxon>
    </lineage>
</organism>
<dbReference type="KEGG" id="mcoo:MCOO_48200"/>
<evidence type="ECO:0000256" key="1">
    <source>
        <dbReference type="ARBA" id="ARBA00006754"/>
    </source>
</evidence>
<dbReference type="RefSeq" id="WP_163780851.1">
    <property type="nucleotide sequence ID" value="NZ_AP022569.1"/>
</dbReference>
<feature type="domain" description="PucR C-terminal helix-turn-helix" evidence="2">
    <location>
        <begin position="157"/>
        <end position="213"/>
    </location>
</feature>
<dbReference type="Pfam" id="PF13556">
    <property type="entry name" value="HTH_30"/>
    <property type="match status" value="1"/>
</dbReference>
<evidence type="ECO:0000259" key="3">
    <source>
        <dbReference type="Pfam" id="PF17853"/>
    </source>
</evidence>
<sequence>MRRVHVGAIAWLDAHEEGRNTLAVLEAAIRDIAAAIGTQRPLMQPLGTLSVAAWISTSNSVPSRVLDELRFKTATAPGVRVAIGEPARDIAGFRTSHVEALEAQRIARLARSPEGSITRYGDISLRALATANIDQARDFVARELGALASKDDTTRRLAATVRTYLDENGSRGRTAKRLSIHENTVAYRLRQAEEQLGRSVDKRTLELRVALALADLVDDTPAHP</sequence>
<dbReference type="Pfam" id="PF17853">
    <property type="entry name" value="GGDEF_2"/>
    <property type="match status" value="1"/>
</dbReference>
<dbReference type="InterPro" id="IPR051448">
    <property type="entry name" value="CdaR-like_regulators"/>
</dbReference>
<comment type="similarity">
    <text evidence="1">Belongs to the CdaR family.</text>
</comment>
<gene>
    <name evidence="4" type="ORF">MCOO_48200</name>
</gene>
<feature type="domain" description="CdaR GGDEF-like" evidence="3">
    <location>
        <begin position="3"/>
        <end position="106"/>
    </location>
</feature>
<dbReference type="PANTHER" id="PTHR33744:SF1">
    <property type="entry name" value="DNA-BINDING TRANSCRIPTIONAL ACTIVATOR ADER"/>
    <property type="match status" value="1"/>
</dbReference>
<dbReference type="InterPro" id="IPR025736">
    <property type="entry name" value="PucR_C-HTH_dom"/>
</dbReference>
<dbReference type="PANTHER" id="PTHR33744">
    <property type="entry name" value="CARBOHYDRATE DIACID REGULATOR"/>
    <property type="match status" value="1"/>
</dbReference>
<dbReference type="InterPro" id="IPR041522">
    <property type="entry name" value="CdaR_GGDEF"/>
</dbReference>
<evidence type="ECO:0000313" key="4">
    <source>
        <dbReference type="EMBL" id="BBX48805.1"/>
    </source>
</evidence>
<accession>A0A7I7L352</accession>
<evidence type="ECO:0000259" key="2">
    <source>
        <dbReference type="Pfam" id="PF13556"/>
    </source>
</evidence>
<dbReference type="InterPro" id="IPR042070">
    <property type="entry name" value="PucR_C-HTH_sf"/>
</dbReference>
<dbReference type="AlphaFoldDB" id="A0A7I7L352"/>
<proteinExistence type="inferred from homology"/>
<keyword evidence="5" id="KW-1185">Reference proteome</keyword>
<dbReference type="Gene3D" id="1.10.10.2840">
    <property type="entry name" value="PucR C-terminal helix-turn-helix domain"/>
    <property type="match status" value="1"/>
</dbReference>
<dbReference type="EMBL" id="AP022569">
    <property type="protein sequence ID" value="BBX48805.1"/>
    <property type="molecule type" value="Genomic_DNA"/>
</dbReference>
<evidence type="ECO:0008006" key="6">
    <source>
        <dbReference type="Google" id="ProtNLM"/>
    </source>
</evidence>